<dbReference type="SUPFAM" id="SSF57997">
    <property type="entry name" value="Tropomyosin"/>
    <property type="match status" value="1"/>
</dbReference>
<protein>
    <recommendedName>
        <fullName evidence="5">C3H1-type domain-containing protein</fullName>
    </recommendedName>
</protein>
<keyword evidence="1" id="KW-0175">Coiled coil</keyword>
<name>A0ABQ9NVB8_9PEZI</name>
<keyword evidence="4" id="KW-1185">Reference proteome</keyword>
<dbReference type="EMBL" id="JAPDRL010000020">
    <property type="protein sequence ID" value="KAJ9666335.1"/>
    <property type="molecule type" value="Genomic_DNA"/>
</dbReference>
<feature type="region of interest" description="Disordered" evidence="2">
    <location>
        <begin position="222"/>
        <end position="314"/>
    </location>
</feature>
<feature type="coiled-coil region" evidence="1">
    <location>
        <begin position="170"/>
        <end position="221"/>
    </location>
</feature>
<evidence type="ECO:0000313" key="4">
    <source>
        <dbReference type="Proteomes" id="UP001172684"/>
    </source>
</evidence>
<proteinExistence type="predicted"/>
<organism evidence="3 4">
    <name type="scientific">Coniosporium apollinis</name>
    <dbReference type="NCBI Taxonomy" id="61459"/>
    <lineage>
        <taxon>Eukaryota</taxon>
        <taxon>Fungi</taxon>
        <taxon>Dikarya</taxon>
        <taxon>Ascomycota</taxon>
        <taxon>Pezizomycotina</taxon>
        <taxon>Dothideomycetes</taxon>
        <taxon>Dothideomycetes incertae sedis</taxon>
        <taxon>Coniosporium</taxon>
    </lineage>
</organism>
<evidence type="ECO:0000313" key="3">
    <source>
        <dbReference type="EMBL" id="KAJ9666335.1"/>
    </source>
</evidence>
<reference evidence="3" key="1">
    <citation type="submission" date="2022-10" db="EMBL/GenBank/DDBJ databases">
        <title>Culturing micro-colonial fungi from biological soil crusts in the Mojave desert and describing Neophaeococcomyces mojavensis, and introducing the new genera and species Taxawa tesnikishii.</title>
        <authorList>
            <person name="Kurbessoian T."/>
            <person name="Stajich J.E."/>
        </authorList>
    </citation>
    <scope>NUCLEOTIDE SEQUENCE</scope>
    <source>
        <strain evidence="3">TK_1</strain>
    </source>
</reference>
<feature type="compositionally biased region" description="Low complexity" evidence="2">
    <location>
        <begin position="260"/>
        <end position="271"/>
    </location>
</feature>
<evidence type="ECO:0000256" key="2">
    <source>
        <dbReference type="SAM" id="MobiDB-lite"/>
    </source>
</evidence>
<feature type="coiled-coil region" evidence="1">
    <location>
        <begin position="52"/>
        <end position="137"/>
    </location>
</feature>
<gene>
    <name evidence="3" type="ORF">H2201_003523</name>
</gene>
<comment type="caution">
    <text evidence="3">The sequence shown here is derived from an EMBL/GenBank/DDBJ whole genome shotgun (WGS) entry which is preliminary data.</text>
</comment>
<dbReference type="Proteomes" id="UP001172684">
    <property type="component" value="Unassembled WGS sequence"/>
</dbReference>
<evidence type="ECO:0000256" key="1">
    <source>
        <dbReference type="SAM" id="Coils"/>
    </source>
</evidence>
<sequence length="393" mass="43753">MAPPHDVDALAELKSLEEGVVDFQQRMHSVSRTVTEELKSRRSEGWGLRKRISELADENRRAESRVEQLQAANADLSRRLDAANVRIRQQNDGGRAERLEAERNSALAKAQGLQDAYNNLSRALDASEAQVRKLQDTASYDKECVQEFKDLLATTETRLTRKEQASAAELRSCQTELQATRLELEAARTEVQATKMELQANKNCKAELLDLQERMQQITSAIQVQPRPLKRPSETQIFQPPTSPKRFRHDSAASNETLQSHSTSPSEPSLSIRGASTKLEARQSQSQSQSTPSLASRIHTPPASVTANSPSSPPPRVLVCHQCVRAGLVCDNSQPCTNCQSANTGKECVRSLCPAFKSGADRACRLARCNKVHDEQGYKVTHEKLPKPQRWLR</sequence>
<accession>A0ABQ9NVB8</accession>
<evidence type="ECO:0008006" key="5">
    <source>
        <dbReference type="Google" id="ProtNLM"/>
    </source>
</evidence>